<dbReference type="GeneID" id="17285087"/>
<dbReference type="RefSeq" id="XP_005792245.1">
    <property type="nucleotide sequence ID" value="XM_005792188.1"/>
</dbReference>
<evidence type="ECO:0000313" key="6">
    <source>
        <dbReference type="Proteomes" id="UP000013827"/>
    </source>
</evidence>
<dbReference type="GO" id="GO:0005634">
    <property type="term" value="C:nucleus"/>
    <property type="evidence" value="ECO:0007669"/>
    <property type="project" value="TreeGrafter"/>
</dbReference>
<dbReference type="HOGENOM" id="CLU_014438_0_0_1"/>
<keyword evidence="4" id="KW-1133">Transmembrane helix</keyword>
<proteinExistence type="predicted"/>
<protein>
    <submittedName>
        <fullName evidence="5">Uncharacterized protein</fullName>
    </submittedName>
</protein>
<keyword evidence="1" id="KW-0343">GTPase activation</keyword>
<dbReference type="SMART" id="SM00368">
    <property type="entry name" value="LRR_RI"/>
    <property type="match status" value="4"/>
</dbReference>
<feature type="transmembrane region" description="Helical" evidence="4">
    <location>
        <begin position="65"/>
        <end position="87"/>
    </location>
</feature>
<keyword evidence="6" id="KW-1185">Reference proteome</keyword>
<dbReference type="GO" id="GO:0031267">
    <property type="term" value="F:small GTPase binding"/>
    <property type="evidence" value="ECO:0007669"/>
    <property type="project" value="TreeGrafter"/>
</dbReference>
<dbReference type="InterPro" id="IPR032675">
    <property type="entry name" value="LRR_dom_sf"/>
</dbReference>
<keyword evidence="2" id="KW-0433">Leucine-rich repeat</keyword>
<dbReference type="KEGG" id="ehx:EMIHUDRAFT_454397"/>
<reference evidence="5" key="2">
    <citation type="submission" date="2024-10" db="UniProtKB">
        <authorList>
            <consortium name="EnsemblProtists"/>
        </authorList>
    </citation>
    <scope>IDENTIFICATION</scope>
</reference>
<evidence type="ECO:0000256" key="4">
    <source>
        <dbReference type="SAM" id="Phobius"/>
    </source>
</evidence>
<dbReference type="GO" id="GO:0005829">
    <property type="term" value="C:cytosol"/>
    <property type="evidence" value="ECO:0007669"/>
    <property type="project" value="TreeGrafter"/>
</dbReference>
<dbReference type="Pfam" id="PF13516">
    <property type="entry name" value="LRR_6"/>
    <property type="match status" value="3"/>
</dbReference>
<evidence type="ECO:0000256" key="3">
    <source>
        <dbReference type="ARBA" id="ARBA00022737"/>
    </source>
</evidence>
<dbReference type="GO" id="GO:0005096">
    <property type="term" value="F:GTPase activator activity"/>
    <property type="evidence" value="ECO:0007669"/>
    <property type="project" value="UniProtKB-KW"/>
</dbReference>
<feature type="transmembrane region" description="Helical" evidence="4">
    <location>
        <begin position="39"/>
        <end position="58"/>
    </location>
</feature>
<dbReference type="SUPFAM" id="SSF52047">
    <property type="entry name" value="RNI-like"/>
    <property type="match status" value="1"/>
</dbReference>
<dbReference type="GO" id="GO:0048471">
    <property type="term" value="C:perinuclear region of cytoplasm"/>
    <property type="evidence" value="ECO:0007669"/>
    <property type="project" value="TreeGrafter"/>
</dbReference>
<keyword evidence="4" id="KW-0472">Membrane</keyword>
<dbReference type="PANTHER" id="PTHR24113:SF12">
    <property type="entry name" value="RAN GTPASE-ACTIVATING PROTEIN 1"/>
    <property type="match status" value="1"/>
</dbReference>
<organism evidence="5 6">
    <name type="scientific">Emiliania huxleyi (strain CCMP1516)</name>
    <dbReference type="NCBI Taxonomy" id="280463"/>
    <lineage>
        <taxon>Eukaryota</taxon>
        <taxon>Haptista</taxon>
        <taxon>Haptophyta</taxon>
        <taxon>Prymnesiophyceae</taxon>
        <taxon>Isochrysidales</taxon>
        <taxon>Noelaerhabdaceae</taxon>
        <taxon>Emiliania</taxon>
    </lineage>
</organism>
<dbReference type="Proteomes" id="UP000013827">
    <property type="component" value="Unassembled WGS sequence"/>
</dbReference>
<dbReference type="EnsemblProtists" id="EOD39816">
    <property type="protein sequence ID" value="EOD39816"/>
    <property type="gene ID" value="EMIHUDRAFT_454397"/>
</dbReference>
<name>A0A0D3KVN1_EMIH1</name>
<dbReference type="InterPro" id="IPR001611">
    <property type="entry name" value="Leu-rich_rpt"/>
</dbReference>
<feature type="transmembrane region" description="Helical" evidence="4">
    <location>
        <begin position="12"/>
        <end position="33"/>
    </location>
</feature>
<sequence>MGLTARLLRSCVETLVGFVLSPAFCLIILPIHVLLFSPFIALGLCSSDAAVGVPPALLAWRRLPYLIPMVLFVDLPITILFLATNLIEGLFLRNSLTLAVYSLCRGSSQLPYREPTLPDTEAGLHARDRSRPNTIDGARYRGHDSVWAALEGDGDNVRPGDVRLISLKWLMALAERGGVLPRRQDLPDEAFLSSAQLRRIEQGARRGFDLAGFVEAFERFSKEPSLSSFLGFCASFFGRKRNPDRLLPIISVSYCWLEAAHPDREGRQLQLLSRKLRGLYGGRGLLGACREYGFSDMGVFLDWSAGYQKDPALFAERRAYEASRSAAEKAAFDRMLDNTMDLWYAHASVTVVLLTQLPDELPAGFDRSRTYDTRGWTTFERCSAELGAKLSKLGFAKWKLVIDVASDDGGAQRRLPATPERMATLLAACRFTNGADSATVLALYKKTAKAVLGTVEKLYYYGLPLVRGDAWTSPALLAEALNHCESLRTLILTGNRLDDEGVAELAAGLEDAALPALESLYVGSNRFGARGVGALCGVFHRGVAPTLQMLNVGSMPIGDEGAVALAAALATGKPSHGLHLGWCDVGDEGAMALAAALPAAGQGCRVIASNNRIGLAGQVALVDALEAKHGPQLGNGMAVQQMNMLPWLYPLVRAWGRGWRRVVESGRFTICKTAHLYD</sequence>
<dbReference type="PANTHER" id="PTHR24113">
    <property type="entry name" value="RAN GTPASE-ACTIVATING PROTEIN 1"/>
    <property type="match status" value="1"/>
</dbReference>
<evidence type="ECO:0000256" key="2">
    <source>
        <dbReference type="ARBA" id="ARBA00022614"/>
    </source>
</evidence>
<dbReference type="Gene3D" id="3.80.10.10">
    <property type="entry name" value="Ribonuclease Inhibitor"/>
    <property type="match status" value="1"/>
</dbReference>
<dbReference type="eggNOG" id="KOG4308">
    <property type="taxonomic scope" value="Eukaryota"/>
</dbReference>
<evidence type="ECO:0000313" key="5">
    <source>
        <dbReference type="EnsemblProtists" id="EOD39816"/>
    </source>
</evidence>
<accession>A0A0D3KVN1</accession>
<keyword evidence="3" id="KW-0677">Repeat</keyword>
<dbReference type="AlphaFoldDB" id="A0A0D3KVN1"/>
<dbReference type="InterPro" id="IPR027038">
    <property type="entry name" value="RanGap"/>
</dbReference>
<dbReference type="GO" id="GO:0006913">
    <property type="term" value="P:nucleocytoplasmic transport"/>
    <property type="evidence" value="ECO:0007669"/>
    <property type="project" value="TreeGrafter"/>
</dbReference>
<evidence type="ECO:0000256" key="1">
    <source>
        <dbReference type="ARBA" id="ARBA00022468"/>
    </source>
</evidence>
<reference evidence="6" key="1">
    <citation type="journal article" date="2013" name="Nature">
        <title>Pan genome of the phytoplankton Emiliania underpins its global distribution.</title>
        <authorList>
            <person name="Read B.A."/>
            <person name="Kegel J."/>
            <person name="Klute M.J."/>
            <person name="Kuo A."/>
            <person name="Lefebvre S.C."/>
            <person name="Maumus F."/>
            <person name="Mayer C."/>
            <person name="Miller J."/>
            <person name="Monier A."/>
            <person name="Salamov A."/>
            <person name="Young J."/>
            <person name="Aguilar M."/>
            <person name="Claverie J.M."/>
            <person name="Frickenhaus S."/>
            <person name="Gonzalez K."/>
            <person name="Herman E.K."/>
            <person name="Lin Y.C."/>
            <person name="Napier J."/>
            <person name="Ogata H."/>
            <person name="Sarno A.F."/>
            <person name="Shmutz J."/>
            <person name="Schroeder D."/>
            <person name="de Vargas C."/>
            <person name="Verret F."/>
            <person name="von Dassow P."/>
            <person name="Valentin K."/>
            <person name="Van de Peer Y."/>
            <person name="Wheeler G."/>
            <person name="Dacks J.B."/>
            <person name="Delwiche C.F."/>
            <person name="Dyhrman S.T."/>
            <person name="Glockner G."/>
            <person name="John U."/>
            <person name="Richards T."/>
            <person name="Worden A.Z."/>
            <person name="Zhang X."/>
            <person name="Grigoriev I.V."/>
            <person name="Allen A.E."/>
            <person name="Bidle K."/>
            <person name="Borodovsky M."/>
            <person name="Bowler C."/>
            <person name="Brownlee C."/>
            <person name="Cock J.M."/>
            <person name="Elias M."/>
            <person name="Gladyshev V.N."/>
            <person name="Groth M."/>
            <person name="Guda C."/>
            <person name="Hadaegh A."/>
            <person name="Iglesias-Rodriguez M.D."/>
            <person name="Jenkins J."/>
            <person name="Jones B.M."/>
            <person name="Lawson T."/>
            <person name="Leese F."/>
            <person name="Lindquist E."/>
            <person name="Lobanov A."/>
            <person name="Lomsadze A."/>
            <person name="Malik S.B."/>
            <person name="Marsh M.E."/>
            <person name="Mackinder L."/>
            <person name="Mock T."/>
            <person name="Mueller-Roeber B."/>
            <person name="Pagarete A."/>
            <person name="Parker M."/>
            <person name="Probert I."/>
            <person name="Quesneville H."/>
            <person name="Raines C."/>
            <person name="Rensing S.A."/>
            <person name="Riano-Pachon D.M."/>
            <person name="Richier S."/>
            <person name="Rokitta S."/>
            <person name="Shiraiwa Y."/>
            <person name="Soanes D.M."/>
            <person name="van der Giezen M."/>
            <person name="Wahlund T.M."/>
            <person name="Williams B."/>
            <person name="Wilson W."/>
            <person name="Wolfe G."/>
            <person name="Wurch L.L."/>
        </authorList>
    </citation>
    <scope>NUCLEOTIDE SEQUENCE</scope>
</reference>
<keyword evidence="4" id="KW-0812">Transmembrane</keyword>
<dbReference type="PaxDb" id="2903-EOD39816"/>